<dbReference type="InterPro" id="IPR041588">
    <property type="entry name" value="Integrase_H2C2"/>
</dbReference>
<dbReference type="GO" id="GO:0003676">
    <property type="term" value="F:nucleic acid binding"/>
    <property type="evidence" value="ECO:0007669"/>
    <property type="project" value="InterPro"/>
</dbReference>
<evidence type="ECO:0000313" key="7">
    <source>
        <dbReference type="Proteomes" id="UP001501920"/>
    </source>
</evidence>
<organism evidence="6 7">
    <name type="scientific">Pygocentrus nattereri</name>
    <name type="common">Red-bellied piranha</name>
    <dbReference type="NCBI Taxonomy" id="42514"/>
    <lineage>
        <taxon>Eukaryota</taxon>
        <taxon>Metazoa</taxon>
        <taxon>Chordata</taxon>
        <taxon>Craniata</taxon>
        <taxon>Vertebrata</taxon>
        <taxon>Euteleostomi</taxon>
        <taxon>Actinopterygii</taxon>
        <taxon>Neopterygii</taxon>
        <taxon>Teleostei</taxon>
        <taxon>Ostariophysi</taxon>
        <taxon>Characiformes</taxon>
        <taxon>Characoidei</taxon>
        <taxon>Pygocentrus</taxon>
    </lineage>
</organism>
<dbReference type="Gene3D" id="1.10.340.70">
    <property type="match status" value="1"/>
</dbReference>
<dbReference type="Ensembl" id="ENSPNAT00000046884.1">
    <property type="protein sequence ID" value="ENSPNAP00000077231.1"/>
    <property type="gene ID" value="ENSPNAG00000035914.1"/>
</dbReference>
<dbReference type="FunFam" id="3.30.70.270:FF:000003">
    <property type="entry name" value="Transposon Ty3-G Gag-Pol polyprotein"/>
    <property type="match status" value="1"/>
</dbReference>
<evidence type="ECO:0000256" key="3">
    <source>
        <dbReference type="ARBA" id="ARBA00039658"/>
    </source>
</evidence>
<dbReference type="InterPro" id="IPR036397">
    <property type="entry name" value="RNaseH_sf"/>
</dbReference>
<dbReference type="Gene3D" id="3.30.420.10">
    <property type="entry name" value="Ribonuclease H-like superfamily/Ribonuclease H"/>
    <property type="match status" value="1"/>
</dbReference>
<dbReference type="PROSITE" id="PS50994">
    <property type="entry name" value="INTEGRASE"/>
    <property type="match status" value="1"/>
</dbReference>
<dbReference type="InterPro" id="IPR012337">
    <property type="entry name" value="RNaseH-like_sf"/>
</dbReference>
<reference evidence="6" key="2">
    <citation type="submission" date="2025-08" db="UniProtKB">
        <authorList>
            <consortium name="Ensembl"/>
        </authorList>
    </citation>
    <scope>IDENTIFICATION</scope>
</reference>
<dbReference type="InterPro" id="IPR000477">
    <property type="entry name" value="RT_dom"/>
</dbReference>
<dbReference type="PANTHER" id="PTHR37984">
    <property type="entry name" value="PROTEIN CBG26694"/>
    <property type="match status" value="1"/>
</dbReference>
<dbReference type="InterPro" id="IPR001584">
    <property type="entry name" value="Integrase_cat-core"/>
</dbReference>
<dbReference type="Proteomes" id="UP001501920">
    <property type="component" value="Chromosome 11"/>
</dbReference>
<dbReference type="SUPFAM" id="SSF53098">
    <property type="entry name" value="Ribonuclease H-like"/>
    <property type="match status" value="1"/>
</dbReference>
<evidence type="ECO:0000256" key="2">
    <source>
        <dbReference type="ARBA" id="ARBA00012180"/>
    </source>
</evidence>
<dbReference type="PROSITE" id="PS50878">
    <property type="entry name" value="RT_POL"/>
    <property type="match status" value="1"/>
</dbReference>
<keyword evidence="7" id="KW-1185">Reference proteome</keyword>
<dbReference type="Pfam" id="PF17921">
    <property type="entry name" value="Integrase_H2C2"/>
    <property type="match status" value="1"/>
</dbReference>
<evidence type="ECO:0000313" key="6">
    <source>
        <dbReference type="Ensembl" id="ENSPNAP00000077231.1"/>
    </source>
</evidence>
<name>A0AAR2LSD6_PYGNA</name>
<dbReference type="Pfam" id="PF00665">
    <property type="entry name" value="rve"/>
    <property type="match status" value="1"/>
</dbReference>
<reference evidence="6" key="3">
    <citation type="submission" date="2025-09" db="UniProtKB">
        <authorList>
            <consortium name="Ensembl"/>
        </authorList>
    </citation>
    <scope>IDENTIFICATION</scope>
</reference>
<evidence type="ECO:0000259" key="4">
    <source>
        <dbReference type="PROSITE" id="PS50878"/>
    </source>
</evidence>
<dbReference type="Pfam" id="PF00078">
    <property type="entry name" value="RVT_1"/>
    <property type="match status" value="1"/>
</dbReference>
<dbReference type="AlphaFoldDB" id="A0AAR2LSD6"/>
<dbReference type="SUPFAM" id="SSF56672">
    <property type="entry name" value="DNA/RNA polymerases"/>
    <property type="match status" value="1"/>
</dbReference>
<sequence>MFGDCRYQSVLLYLDDVIVFSATVEQHLERLEEVFSRLQKQSLKVKLSKCRFFQRQVGYLGHVVSAEGVTTDPDKIEVVREWKPLGGLNQILYRQKGEQEQLVVPKDLRAEVLKMGHSEQWAGHMGKAKTLSRILARFYWPGLHLDVVSYCRSCPQCQLTAPSNKSDRAPLINLPIVDEPFTRIAMDIVGPLPRSRSGNRYILTLCDYATRYPEAFALRNVKTRQVVNALIQLISRVGIPREILTDQGTNFTSKQLKDVFSLLGIKGLKTTPYHPQTDGLVERFNKTLKVMLRRFVNETGSDWDTWLPYVLFAYREVPQASVGFSPFQLLYGREVRGPLDVLKETWEGQSPGLQLNVLSHVLKMRERLAQATQIAYENLEQAQRQQKSCGPRLLVPVGRIHLQGRKGASVS</sequence>
<dbReference type="FunFam" id="1.10.340.70:FF:000001">
    <property type="entry name" value="Retrovirus-related Pol polyprotein from transposon gypsy-like Protein"/>
    <property type="match status" value="1"/>
</dbReference>
<feature type="domain" description="Reverse transcriptase" evidence="4">
    <location>
        <begin position="1"/>
        <end position="64"/>
    </location>
</feature>
<dbReference type="GO" id="GO:0004523">
    <property type="term" value="F:RNA-DNA hybrid ribonuclease activity"/>
    <property type="evidence" value="ECO:0007669"/>
    <property type="project" value="UniProtKB-EC"/>
</dbReference>
<protein>
    <recommendedName>
        <fullName evidence="3">Gypsy retrotransposon integrase-like protein 1</fullName>
        <ecNumber evidence="2">3.1.26.4</ecNumber>
    </recommendedName>
</protein>
<dbReference type="InterPro" id="IPR043128">
    <property type="entry name" value="Rev_trsase/Diguanyl_cyclase"/>
</dbReference>
<dbReference type="EC" id="3.1.26.4" evidence="2"/>
<evidence type="ECO:0000256" key="1">
    <source>
        <dbReference type="ARBA" id="ARBA00010879"/>
    </source>
</evidence>
<dbReference type="FunFam" id="3.30.420.10:FF:000032">
    <property type="entry name" value="Retrovirus-related Pol polyprotein from transposon 297-like Protein"/>
    <property type="match status" value="1"/>
</dbReference>
<feature type="domain" description="Integrase catalytic" evidence="5">
    <location>
        <begin position="176"/>
        <end position="334"/>
    </location>
</feature>
<accession>A0AAR2LSD6</accession>
<dbReference type="PANTHER" id="PTHR37984:SF15">
    <property type="entry name" value="INTEGRASE CATALYTIC DOMAIN-CONTAINING PROTEIN"/>
    <property type="match status" value="1"/>
</dbReference>
<proteinExistence type="inferred from homology"/>
<dbReference type="Gene3D" id="3.30.70.270">
    <property type="match status" value="1"/>
</dbReference>
<dbReference type="GeneTree" id="ENSGT01050000244855"/>
<dbReference type="InterPro" id="IPR043502">
    <property type="entry name" value="DNA/RNA_pol_sf"/>
</dbReference>
<evidence type="ECO:0000259" key="5">
    <source>
        <dbReference type="PROSITE" id="PS50994"/>
    </source>
</evidence>
<dbReference type="GO" id="GO:0015074">
    <property type="term" value="P:DNA integration"/>
    <property type="evidence" value="ECO:0007669"/>
    <property type="project" value="InterPro"/>
</dbReference>
<reference evidence="6 7" key="1">
    <citation type="submission" date="2020-10" db="EMBL/GenBank/DDBJ databases">
        <title>Pygocentrus nattereri (red-bellied piranha) genome, fPygNat1, primary haplotype.</title>
        <authorList>
            <person name="Myers G."/>
            <person name="Meyer A."/>
            <person name="Karagic N."/>
            <person name="Pippel M."/>
            <person name="Winkler S."/>
            <person name="Tracey A."/>
            <person name="Wood J."/>
            <person name="Formenti G."/>
            <person name="Howe K."/>
            <person name="Fedrigo O."/>
            <person name="Jarvis E.D."/>
        </authorList>
    </citation>
    <scope>NUCLEOTIDE SEQUENCE [LARGE SCALE GENOMIC DNA]</scope>
</reference>
<comment type="similarity">
    <text evidence="1">Belongs to the beta type-B retroviral polymerase family. HERV class-II K(HML-2) pol subfamily.</text>
</comment>
<dbReference type="InterPro" id="IPR050951">
    <property type="entry name" value="Retrovirus_Pol_polyprotein"/>
</dbReference>